<evidence type="ECO:0000256" key="1">
    <source>
        <dbReference type="ARBA" id="ARBA00001282"/>
    </source>
</evidence>
<dbReference type="InterPro" id="IPR034683">
    <property type="entry name" value="IspD/TarI"/>
</dbReference>
<keyword evidence="7 9" id="KW-0548">Nucleotidyltransferase</keyword>
<evidence type="ECO:0000256" key="7">
    <source>
        <dbReference type="ARBA" id="ARBA00022695"/>
    </source>
</evidence>
<gene>
    <name evidence="9" type="ORF">CIAN88_06880</name>
</gene>
<accession>A0A099I8I7</accession>
<dbReference type="FunFam" id="3.90.550.10:FF:000003">
    <property type="entry name" value="2-C-methyl-D-erythritol 4-phosphate cytidylyltransferase"/>
    <property type="match status" value="1"/>
</dbReference>
<dbReference type="EMBL" id="JQIF01000031">
    <property type="protein sequence ID" value="KGJ53861.1"/>
    <property type="molecule type" value="Genomic_DNA"/>
</dbReference>
<dbReference type="Pfam" id="PF01128">
    <property type="entry name" value="IspD"/>
    <property type="match status" value="1"/>
</dbReference>
<comment type="similarity">
    <text evidence="3">Belongs to the IspD/TarI cytidylyltransferase family. IspD subfamily.</text>
</comment>
<dbReference type="InterPro" id="IPR018294">
    <property type="entry name" value="ISPD_synthase_CS"/>
</dbReference>
<evidence type="ECO:0000313" key="9">
    <source>
        <dbReference type="EMBL" id="KGJ53861.1"/>
    </source>
</evidence>
<dbReference type="PANTHER" id="PTHR32125">
    <property type="entry name" value="2-C-METHYL-D-ERYTHRITOL 4-PHOSPHATE CYTIDYLYLTRANSFERASE, CHLOROPLASTIC"/>
    <property type="match status" value="1"/>
</dbReference>
<keyword evidence="6 9" id="KW-0808">Transferase</keyword>
<proteinExistence type="inferred from homology"/>
<organism evidence="9 10">
    <name type="scientific">Clostridium innocuum</name>
    <dbReference type="NCBI Taxonomy" id="1522"/>
    <lineage>
        <taxon>Bacteria</taxon>
        <taxon>Bacillati</taxon>
        <taxon>Bacillota</taxon>
        <taxon>Clostridia</taxon>
        <taxon>Eubacteriales</taxon>
        <taxon>Clostridiaceae</taxon>
        <taxon>Clostridium</taxon>
    </lineage>
</organism>
<protein>
    <recommendedName>
        <fullName evidence="5">2-C-methyl-D-erythritol 4-phosphate cytidylyltransferase</fullName>
        <ecNumber evidence="4">2.7.7.60</ecNumber>
    </recommendedName>
</protein>
<evidence type="ECO:0000256" key="6">
    <source>
        <dbReference type="ARBA" id="ARBA00022679"/>
    </source>
</evidence>
<dbReference type="Proteomes" id="UP000030008">
    <property type="component" value="Unassembled WGS sequence"/>
</dbReference>
<dbReference type="SUPFAM" id="SSF53448">
    <property type="entry name" value="Nucleotide-diphospho-sugar transferases"/>
    <property type="match status" value="1"/>
</dbReference>
<dbReference type="EC" id="2.7.7.60" evidence="4"/>
<evidence type="ECO:0000313" key="10">
    <source>
        <dbReference type="Proteomes" id="UP000030008"/>
    </source>
</evidence>
<dbReference type="CDD" id="cd02516">
    <property type="entry name" value="CDP-ME_synthetase"/>
    <property type="match status" value="1"/>
</dbReference>
<evidence type="ECO:0000256" key="5">
    <source>
        <dbReference type="ARBA" id="ARBA00019056"/>
    </source>
</evidence>
<comment type="pathway">
    <text evidence="2">Isoprenoid biosynthesis; isopentenyl diphosphate biosynthesis via DXP pathway; isopentenyl diphosphate from 1-deoxy-D-xylulose 5-phosphate: step 2/6.</text>
</comment>
<dbReference type="NCBIfam" id="TIGR00453">
    <property type="entry name" value="ispD"/>
    <property type="match status" value="1"/>
</dbReference>
<sequence length="224" mass="25182">MNYSVIIVAAGKGTRTGLTYNKVFYKIGNAPIITQTLKPFLEDADCAKIIMSISPFEQEEFEKVIHSEKIVYVPGGATRQESGYLGLQEVETEFVMIHDGVRPFLTTKHLEALKAALKTEDAALLMVPLIDTIKEVKDGYVVHTPERSNYMSAQTPQAFRTELIKNCHEEAKKHPEIVASDDAMLAELFSDTKIKVVEGSYDNIKVTTQRDLKQIHLLHEEQNT</sequence>
<dbReference type="GO" id="GO:0019288">
    <property type="term" value="P:isopentenyl diphosphate biosynthetic process, methylerythritol 4-phosphate pathway"/>
    <property type="evidence" value="ECO:0007669"/>
    <property type="project" value="UniProtKB-UniPathway"/>
</dbReference>
<evidence type="ECO:0000256" key="3">
    <source>
        <dbReference type="ARBA" id="ARBA00009789"/>
    </source>
</evidence>
<dbReference type="PANTHER" id="PTHR32125:SF4">
    <property type="entry name" value="2-C-METHYL-D-ERYTHRITOL 4-PHOSPHATE CYTIDYLYLTRANSFERASE, CHLOROPLASTIC"/>
    <property type="match status" value="1"/>
</dbReference>
<reference evidence="9 10" key="1">
    <citation type="submission" date="2014-08" db="EMBL/GenBank/DDBJ databases">
        <title>Clostridium innocuum, an unnegligible vancomycin-resistant pathogen causing extra-intestinal infections.</title>
        <authorList>
            <person name="Feng Y."/>
            <person name="Chiu C.-H."/>
        </authorList>
    </citation>
    <scope>NUCLEOTIDE SEQUENCE [LARGE SCALE GENOMIC DNA]</scope>
    <source>
        <strain evidence="9 10">AN88</strain>
    </source>
</reference>
<keyword evidence="8" id="KW-0414">Isoprene biosynthesis</keyword>
<evidence type="ECO:0000256" key="2">
    <source>
        <dbReference type="ARBA" id="ARBA00004787"/>
    </source>
</evidence>
<evidence type="ECO:0000256" key="8">
    <source>
        <dbReference type="ARBA" id="ARBA00023229"/>
    </source>
</evidence>
<name>A0A099I8I7_CLOIN</name>
<dbReference type="InterPro" id="IPR001228">
    <property type="entry name" value="IspD"/>
</dbReference>
<dbReference type="InterPro" id="IPR050088">
    <property type="entry name" value="IspD/TarI_cytidylyltransf_bact"/>
</dbReference>
<dbReference type="UniPathway" id="UPA00056">
    <property type="reaction ID" value="UER00093"/>
</dbReference>
<comment type="catalytic activity">
    <reaction evidence="1">
        <text>2-C-methyl-D-erythritol 4-phosphate + CTP + H(+) = 4-CDP-2-C-methyl-D-erythritol + diphosphate</text>
        <dbReference type="Rhea" id="RHEA:13429"/>
        <dbReference type="ChEBI" id="CHEBI:15378"/>
        <dbReference type="ChEBI" id="CHEBI:33019"/>
        <dbReference type="ChEBI" id="CHEBI:37563"/>
        <dbReference type="ChEBI" id="CHEBI:57823"/>
        <dbReference type="ChEBI" id="CHEBI:58262"/>
        <dbReference type="EC" id="2.7.7.60"/>
    </reaction>
</comment>
<dbReference type="GO" id="GO:0050518">
    <property type="term" value="F:2-C-methyl-D-erythritol 4-phosphate cytidylyltransferase activity"/>
    <property type="evidence" value="ECO:0007669"/>
    <property type="project" value="UniProtKB-EC"/>
</dbReference>
<dbReference type="RefSeq" id="WP_044904730.1">
    <property type="nucleotide sequence ID" value="NZ_JQIF01000031.1"/>
</dbReference>
<dbReference type="AlphaFoldDB" id="A0A099I8I7"/>
<dbReference type="InterPro" id="IPR029044">
    <property type="entry name" value="Nucleotide-diphossugar_trans"/>
</dbReference>
<evidence type="ECO:0000256" key="4">
    <source>
        <dbReference type="ARBA" id="ARBA00012526"/>
    </source>
</evidence>
<dbReference type="PROSITE" id="PS01295">
    <property type="entry name" value="ISPD"/>
    <property type="match status" value="1"/>
</dbReference>
<comment type="caution">
    <text evidence="9">The sequence shown here is derived from an EMBL/GenBank/DDBJ whole genome shotgun (WGS) entry which is preliminary data.</text>
</comment>
<dbReference type="Gene3D" id="3.90.550.10">
    <property type="entry name" value="Spore Coat Polysaccharide Biosynthesis Protein SpsA, Chain A"/>
    <property type="match status" value="1"/>
</dbReference>